<dbReference type="InterPro" id="IPR013433">
    <property type="entry name" value="PHA_gran_rgn"/>
</dbReference>
<name>A0ABW4TUM1_9SPHN</name>
<keyword evidence="2" id="KW-1185">Reference proteome</keyword>
<sequence>MANPTIIDLPHSLGRDEARRRIRSRIGELPGHIPGGVATVKSSWEGEDRMTMQVAAMGQEVTATLDIQDTLVRVSLILPGMLSFFTGAIAAGVKAKGSDLLLGDDSKKA</sequence>
<dbReference type="EMBL" id="JBHUGS010000001">
    <property type="protein sequence ID" value="MFD1949641.1"/>
    <property type="molecule type" value="Genomic_DNA"/>
</dbReference>
<evidence type="ECO:0000313" key="1">
    <source>
        <dbReference type="EMBL" id="MFD1949641.1"/>
    </source>
</evidence>
<dbReference type="Proteomes" id="UP001597400">
    <property type="component" value="Unassembled WGS sequence"/>
</dbReference>
<organism evidence="1 2">
    <name type="scientific">Sphingomonas arantia</name>
    <dbReference type="NCBI Taxonomy" id="1460676"/>
    <lineage>
        <taxon>Bacteria</taxon>
        <taxon>Pseudomonadati</taxon>
        <taxon>Pseudomonadota</taxon>
        <taxon>Alphaproteobacteria</taxon>
        <taxon>Sphingomonadales</taxon>
        <taxon>Sphingomonadaceae</taxon>
        <taxon>Sphingomonas</taxon>
    </lineage>
</organism>
<dbReference type="RefSeq" id="WP_380927222.1">
    <property type="nucleotide sequence ID" value="NZ_JBHUGS010000001.1"/>
</dbReference>
<dbReference type="Pfam" id="PF09650">
    <property type="entry name" value="PHA_gran_rgn"/>
    <property type="match status" value="1"/>
</dbReference>
<proteinExistence type="predicted"/>
<comment type="caution">
    <text evidence="1">The sequence shown here is derived from an EMBL/GenBank/DDBJ whole genome shotgun (WGS) entry which is preliminary data.</text>
</comment>
<protein>
    <submittedName>
        <fullName evidence="1">Polyhydroxyalkanoic acid system family protein</fullName>
    </submittedName>
</protein>
<evidence type="ECO:0000313" key="2">
    <source>
        <dbReference type="Proteomes" id="UP001597400"/>
    </source>
</evidence>
<reference evidence="2" key="1">
    <citation type="journal article" date="2019" name="Int. J. Syst. Evol. Microbiol.">
        <title>The Global Catalogue of Microorganisms (GCM) 10K type strain sequencing project: providing services to taxonomists for standard genome sequencing and annotation.</title>
        <authorList>
            <consortium name="The Broad Institute Genomics Platform"/>
            <consortium name="The Broad Institute Genome Sequencing Center for Infectious Disease"/>
            <person name="Wu L."/>
            <person name="Ma J."/>
        </authorList>
    </citation>
    <scope>NUCLEOTIDE SEQUENCE [LARGE SCALE GENOMIC DNA]</scope>
    <source>
        <strain evidence="2">CGMCC 1.12702</strain>
    </source>
</reference>
<gene>
    <name evidence="1" type="ORF">ACFSGX_02520</name>
</gene>
<accession>A0ABW4TUM1</accession>